<dbReference type="InterPro" id="IPR050352">
    <property type="entry name" value="ABCG_transporters"/>
</dbReference>
<sequence length="212" mass="24683">MKFDFFFFFFQQFCSELPIFLREHRGGLYRSDTYFLAKNIAEIPQFVLLPLLFTTILYWMAGLTPEIKAFSISCLICILMANVATSYGYLMSCVFKSIGVSLYLINVIILPSMITAGFFINLATLPPYYRIFQYISYFGYAYEALAIIEWTHIDSIPGCINDTNCYRTGNDVLDFLDFKISNFYRDIFALITMIFVIRIIAYVALYLQTRKQ</sequence>
<evidence type="ECO:0000256" key="3">
    <source>
        <dbReference type="ARBA" id="ARBA00022692"/>
    </source>
</evidence>
<dbReference type="PANTHER" id="PTHR48041">
    <property type="entry name" value="ABC TRANSPORTER G FAMILY MEMBER 28"/>
    <property type="match status" value="1"/>
</dbReference>
<protein>
    <submittedName>
        <fullName evidence="11">ABC2_membrane domain-containing protein</fullName>
    </submittedName>
</protein>
<dbReference type="AlphaFoldDB" id="A0A0N4UK82"/>
<reference evidence="11" key="1">
    <citation type="submission" date="2017-02" db="UniProtKB">
        <authorList>
            <consortium name="WormBaseParasite"/>
        </authorList>
    </citation>
    <scope>IDENTIFICATION</scope>
</reference>
<dbReference type="Proteomes" id="UP000274756">
    <property type="component" value="Unassembled WGS sequence"/>
</dbReference>
<evidence type="ECO:0000313" key="10">
    <source>
        <dbReference type="Proteomes" id="UP000274756"/>
    </source>
</evidence>
<evidence type="ECO:0000256" key="5">
    <source>
        <dbReference type="ARBA" id="ARBA00023136"/>
    </source>
</evidence>
<evidence type="ECO:0000313" key="8">
    <source>
        <dbReference type="EMBL" id="VDN60274.1"/>
    </source>
</evidence>
<evidence type="ECO:0000256" key="6">
    <source>
        <dbReference type="SAM" id="Phobius"/>
    </source>
</evidence>
<dbReference type="STRING" id="318479.A0A0N4UK82"/>
<evidence type="ECO:0000313" key="9">
    <source>
        <dbReference type="Proteomes" id="UP000038040"/>
    </source>
</evidence>
<organism evidence="9 11">
    <name type="scientific">Dracunculus medinensis</name>
    <name type="common">Guinea worm</name>
    <dbReference type="NCBI Taxonomy" id="318479"/>
    <lineage>
        <taxon>Eukaryota</taxon>
        <taxon>Metazoa</taxon>
        <taxon>Ecdysozoa</taxon>
        <taxon>Nematoda</taxon>
        <taxon>Chromadorea</taxon>
        <taxon>Rhabditida</taxon>
        <taxon>Spirurina</taxon>
        <taxon>Dracunculoidea</taxon>
        <taxon>Dracunculidae</taxon>
        <taxon>Dracunculus</taxon>
    </lineage>
</organism>
<accession>A0A0N4UK82</accession>
<dbReference type="PANTHER" id="PTHR48041:SF139">
    <property type="entry name" value="PROTEIN SCARLET"/>
    <property type="match status" value="1"/>
</dbReference>
<feature type="transmembrane region" description="Helical" evidence="6">
    <location>
        <begin position="67"/>
        <end position="90"/>
    </location>
</feature>
<evidence type="ECO:0000259" key="7">
    <source>
        <dbReference type="Pfam" id="PF01061"/>
    </source>
</evidence>
<dbReference type="OrthoDB" id="66620at2759"/>
<feature type="transmembrane region" description="Helical" evidence="6">
    <location>
        <begin position="102"/>
        <end position="123"/>
    </location>
</feature>
<name>A0A0N4UK82_DRAME</name>
<evidence type="ECO:0000256" key="1">
    <source>
        <dbReference type="ARBA" id="ARBA00004141"/>
    </source>
</evidence>
<feature type="domain" description="ABC-2 type transporter transmembrane" evidence="7">
    <location>
        <begin position="13"/>
        <end position="149"/>
    </location>
</feature>
<dbReference type="WBParaSite" id="DME_0000811101-mRNA-1">
    <property type="protein sequence ID" value="DME_0000811101-mRNA-1"/>
    <property type="gene ID" value="DME_0000811101"/>
</dbReference>
<keyword evidence="2" id="KW-0813">Transport</keyword>
<dbReference type="Proteomes" id="UP000038040">
    <property type="component" value="Unplaced"/>
</dbReference>
<dbReference type="InterPro" id="IPR013525">
    <property type="entry name" value="ABC2_TM"/>
</dbReference>
<gene>
    <name evidence="8" type="ORF">DME_LOCUS10247</name>
</gene>
<evidence type="ECO:0000313" key="11">
    <source>
        <dbReference type="WBParaSite" id="DME_0000811101-mRNA-1"/>
    </source>
</evidence>
<keyword evidence="4 6" id="KW-1133">Transmembrane helix</keyword>
<keyword evidence="3 6" id="KW-0812">Transmembrane</keyword>
<dbReference type="GO" id="GO:0140359">
    <property type="term" value="F:ABC-type transporter activity"/>
    <property type="evidence" value="ECO:0007669"/>
    <property type="project" value="InterPro"/>
</dbReference>
<proteinExistence type="predicted"/>
<reference evidence="8 10" key="2">
    <citation type="submission" date="2018-11" db="EMBL/GenBank/DDBJ databases">
        <authorList>
            <consortium name="Pathogen Informatics"/>
        </authorList>
    </citation>
    <scope>NUCLEOTIDE SEQUENCE [LARGE SCALE GENOMIC DNA]</scope>
</reference>
<comment type="subcellular location">
    <subcellularLocation>
        <location evidence="1">Membrane</location>
        <topology evidence="1">Multi-pass membrane protein</topology>
    </subcellularLocation>
</comment>
<dbReference type="EMBL" id="UYYG01001208">
    <property type="protein sequence ID" value="VDN60274.1"/>
    <property type="molecule type" value="Genomic_DNA"/>
</dbReference>
<feature type="transmembrane region" description="Helical" evidence="6">
    <location>
        <begin position="43"/>
        <end position="61"/>
    </location>
</feature>
<evidence type="ECO:0000256" key="2">
    <source>
        <dbReference type="ARBA" id="ARBA00022448"/>
    </source>
</evidence>
<feature type="transmembrane region" description="Helical" evidence="6">
    <location>
        <begin position="187"/>
        <end position="207"/>
    </location>
</feature>
<evidence type="ECO:0000256" key="4">
    <source>
        <dbReference type="ARBA" id="ARBA00022989"/>
    </source>
</evidence>
<keyword evidence="10" id="KW-1185">Reference proteome</keyword>
<dbReference type="Pfam" id="PF01061">
    <property type="entry name" value="ABC2_membrane"/>
    <property type="match status" value="1"/>
</dbReference>
<dbReference type="GO" id="GO:0005886">
    <property type="term" value="C:plasma membrane"/>
    <property type="evidence" value="ECO:0007669"/>
    <property type="project" value="TreeGrafter"/>
</dbReference>
<keyword evidence="5 6" id="KW-0472">Membrane</keyword>